<dbReference type="EMBL" id="FNBI01000001">
    <property type="protein sequence ID" value="SDE79979.1"/>
    <property type="molecule type" value="Genomic_DNA"/>
</dbReference>
<dbReference type="SUPFAM" id="SSF47413">
    <property type="entry name" value="lambda repressor-like DNA-binding domains"/>
    <property type="match status" value="1"/>
</dbReference>
<name>A0A1G7FVS0_9SPHN</name>
<evidence type="ECO:0000256" key="1">
    <source>
        <dbReference type="SAM" id="MobiDB-lite"/>
    </source>
</evidence>
<gene>
    <name evidence="3" type="ORF">SAMN05216557_101575</name>
</gene>
<reference evidence="3 4" key="1">
    <citation type="submission" date="2016-10" db="EMBL/GenBank/DDBJ databases">
        <authorList>
            <person name="Varghese N."/>
            <person name="Submissions S."/>
        </authorList>
    </citation>
    <scope>NUCLEOTIDE SEQUENCE [LARGE SCALE GENOMIC DNA]</scope>
    <source>
        <strain evidence="3 4">S7-754</strain>
    </source>
</reference>
<protein>
    <submittedName>
        <fullName evidence="3">Helix-turn-helix domain-containing protein</fullName>
    </submittedName>
</protein>
<evidence type="ECO:0000313" key="3">
    <source>
        <dbReference type="EMBL" id="SDE79979.1"/>
    </source>
</evidence>
<dbReference type="InterPro" id="IPR001387">
    <property type="entry name" value="Cro/C1-type_HTH"/>
</dbReference>
<keyword evidence="4" id="KW-1185">Reference proteome</keyword>
<dbReference type="AlphaFoldDB" id="A0A1G7FVS0"/>
<evidence type="ECO:0000313" key="4">
    <source>
        <dbReference type="Proteomes" id="UP000323502"/>
    </source>
</evidence>
<accession>A0A1G7FVS0</accession>
<dbReference type="Pfam" id="PF01381">
    <property type="entry name" value="HTH_3"/>
    <property type="match status" value="1"/>
</dbReference>
<feature type="compositionally biased region" description="Basic residues" evidence="1">
    <location>
        <begin position="111"/>
        <end position="123"/>
    </location>
</feature>
<evidence type="ECO:0000259" key="2">
    <source>
        <dbReference type="PROSITE" id="PS50943"/>
    </source>
</evidence>
<feature type="domain" description="HTH cro/C1-type" evidence="2">
    <location>
        <begin position="32"/>
        <end position="85"/>
    </location>
</feature>
<organism evidence="3 4">
    <name type="scientific">Sphingomonas carotinifaciens</name>
    <dbReference type="NCBI Taxonomy" id="1166323"/>
    <lineage>
        <taxon>Bacteria</taxon>
        <taxon>Pseudomonadati</taxon>
        <taxon>Pseudomonadota</taxon>
        <taxon>Alphaproteobacteria</taxon>
        <taxon>Sphingomonadales</taxon>
        <taxon>Sphingomonadaceae</taxon>
        <taxon>Sphingomonas</taxon>
    </lineage>
</organism>
<dbReference type="SMART" id="SM00530">
    <property type="entry name" value="HTH_XRE"/>
    <property type="match status" value="1"/>
</dbReference>
<feature type="region of interest" description="Disordered" evidence="1">
    <location>
        <begin position="103"/>
        <end position="123"/>
    </location>
</feature>
<dbReference type="Gene3D" id="1.10.260.40">
    <property type="entry name" value="lambda repressor-like DNA-binding domains"/>
    <property type="match status" value="1"/>
</dbReference>
<dbReference type="CDD" id="cd00093">
    <property type="entry name" value="HTH_XRE"/>
    <property type="match status" value="1"/>
</dbReference>
<proteinExistence type="predicted"/>
<dbReference type="GO" id="GO:0003677">
    <property type="term" value="F:DNA binding"/>
    <property type="evidence" value="ECO:0007669"/>
    <property type="project" value="InterPro"/>
</dbReference>
<dbReference type="InterPro" id="IPR010982">
    <property type="entry name" value="Lambda_DNA-bd_dom_sf"/>
</dbReference>
<dbReference type="PROSITE" id="PS50943">
    <property type="entry name" value="HTH_CROC1"/>
    <property type="match status" value="1"/>
</dbReference>
<sequence>MASKVAKLVITGHKWTMMYAPSEISVEIGQKVQRRRLAMNLTQVDAAARAGVSYRTWRRLEAEGKASIDDLVRAAVALRCEQDLFALFPEPVASSMDALLEQNRMTERTAPKRRRRAASRATS</sequence>
<dbReference type="Proteomes" id="UP000323502">
    <property type="component" value="Unassembled WGS sequence"/>
</dbReference>